<proteinExistence type="predicted"/>
<evidence type="ECO:0000313" key="1">
    <source>
        <dbReference type="EMBL" id="GFS02722.1"/>
    </source>
</evidence>
<organism evidence="1 2">
    <name type="scientific">Elysia marginata</name>
    <dbReference type="NCBI Taxonomy" id="1093978"/>
    <lineage>
        <taxon>Eukaryota</taxon>
        <taxon>Metazoa</taxon>
        <taxon>Spiralia</taxon>
        <taxon>Lophotrochozoa</taxon>
        <taxon>Mollusca</taxon>
        <taxon>Gastropoda</taxon>
        <taxon>Heterobranchia</taxon>
        <taxon>Euthyneura</taxon>
        <taxon>Panpulmonata</taxon>
        <taxon>Sacoglossa</taxon>
        <taxon>Placobranchoidea</taxon>
        <taxon>Plakobranchidae</taxon>
        <taxon>Elysia</taxon>
    </lineage>
</organism>
<sequence>MQHLFEIDRHRALGLLQAGLLISEVYLQMNVNRTTILRLRQRLDTRRIHVIDTNVRYGPRNMPRGMGSNGEVSYSVTNLGSALTIMMALFVYGEEVVKDNKQIALGNTTGGVEHL</sequence>
<accession>A0AAV4HZP9</accession>
<keyword evidence="2" id="KW-1185">Reference proteome</keyword>
<comment type="caution">
    <text evidence="1">The sequence shown here is derived from an EMBL/GenBank/DDBJ whole genome shotgun (WGS) entry which is preliminary data.</text>
</comment>
<reference evidence="1 2" key="1">
    <citation type="journal article" date="2021" name="Elife">
        <title>Chloroplast acquisition without the gene transfer in kleptoplastic sea slugs, Plakobranchus ocellatus.</title>
        <authorList>
            <person name="Maeda T."/>
            <person name="Takahashi S."/>
            <person name="Yoshida T."/>
            <person name="Shimamura S."/>
            <person name="Takaki Y."/>
            <person name="Nagai Y."/>
            <person name="Toyoda A."/>
            <person name="Suzuki Y."/>
            <person name="Arimoto A."/>
            <person name="Ishii H."/>
            <person name="Satoh N."/>
            <person name="Nishiyama T."/>
            <person name="Hasebe M."/>
            <person name="Maruyama T."/>
            <person name="Minagawa J."/>
            <person name="Obokata J."/>
            <person name="Shigenobu S."/>
        </authorList>
    </citation>
    <scope>NUCLEOTIDE SEQUENCE [LARGE SCALE GENOMIC DNA]</scope>
</reference>
<protein>
    <submittedName>
        <fullName evidence="1">Uncharacterized protein</fullName>
    </submittedName>
</protein>
<dbReference type="Proteomes" id="UP000762676">
    <property type="component" value="Unassembled WGS sequence"/>
</dbReference>
<name>A0AAV4HZP9_9GAST</name>
<dbReference type="AlphaFoldDB" id="A0AAV4HZP9"/>
<gene>
    <name evidence="1" type="ORF">ElyMa_002871600</name>
</gene>
<evidence type="ECO:0000313" key="2">
    <source>
        <dbReference type="Proteomes" id="UP000762676"/>
    </source>
</evidence>
<dbReference type="EMBL" id="BMAT01005928">
    <property type="protein sequence ID" value="GFS02722.1"/>
    <property type="molecule type" value="Genomic_DNA"/>
</dbReference>